<accession>A0A7V2F639</accession>
<feature type="binding site" evidence="13">
    <location>
        <position position="400"/>
    </location>
    <ligand>
        <name>substrate</name>
    </ligand>
</feature>
<dbReference type="SUPFAM" id="SSF52518">
    <property type="entry name" value="Thiamin diphosphate-binding fold (THDP-binding)"/>
    <property type="match status" value="2"/>
</dbReference>
<sequence>MNVQKFSTEAVQEALWVPSELDTLCINAIRFLAVDAVEQAKSGHPGMPMGAAPMAYVLWMRHLRHNPRDPKWPNRDRFVLSAGHGSMLLYALLHLTGYDLPMEELQRFRQWGSRTPGHPEYGHTPGVETTTGPLGQGLANAVGMAIAEQYWAAHFNREGFPIFDHFTYVIASDGDLMEGISHEAASLAGHLGLGKLIVLYDDNDISIDGPTDQTFTEDIGARFEAYGWHVQHVADGNDLVAIDAALRQAQAETERPSLIIVRTHIGYGSPNKQDTAAAHGAPLGPEEVRLTKRNLGWPEDQVFYVPKEVYRHMRQAIEIGRQHQEAWESLLAQYRERYPEEAAELDRWLARRLPKAWDAGLPTFEAGKAVATRNAGGAVLDVLAARLPELVGGSADLAESNKTHPKGRAAFSRTNRQGGYIHFGVREHAMAAICNGLSLHGLRAYASTFLVFSDYLRPSLRLSALMEQPVIYVFTHDSIGLGEDGPTHQPIEHLASLRAIPNVVVLRPADATETVEAWKVALEREHGPTLLVLTRQNVPVLDRNRLASAEGVRRGGYVLKEAQRPLQAILLASGSEVHLALAAAEQLEAEGLGVRVVSMPSWELFRQQDIAYQELVLPPEVTVRVAVEAGVGQGWEQFVGCRGRIVSIERFGASAPAQVLFQQFGFTPERVAQEVRALLHQQP</sequence>
<feature type="binding site" evidence="14">
    <location>
        <position position="84"/>
    </location>
    <ligand>
        <name>thiamine diphosphate</name>
        <dbReference type="ChEBI" id="CHEBI:58937"/>
    </ligand>
</feature>
<feature type="binding site" evidence="13">
    <location>
        <position position="535"/>
    </location>
    <ligand>
        <name>substrate</name>
    </ligand>
</feature>
<dbReference type="InterPro" id="IPR055152">
    <property type="entry name" value="Transketolase-like_C_2"/>
</dbReference>
<dbReference type="Pfam" id="PF00456">
    <property type="entry name" value="Transketolase_N"/>
    <property type="match status" value="1"/>
</dbReference>
<dbReference type="PANTHER" id="PTHR43522:SF2">
    <property type="entry name" value="TRANSKETOLASE 1-RELATED"/>
    <property type="match status" value="1"/>
</dbReference>
<dbReference type="PROSITE" id="PS00802">
    <property type="entry name" value="TRANSKETOLASE_2"/>
    <property type="match status" value="1"/>
</dbReference>
<dbReference type="FunFam" id="3.40.50.920:FF:000003">
    <property type="entry name" value="Transketolase"/>
    <property type="match status" value="1"/>
</dbReference>
<dbReference type="PANTHER" id="PTHR43522">
    <property type="entry name" value="TRANSKETOLASE"/>
    <property type="match status" value="1"/>
</dbReference>
<dbReference type="InterPro" id="IPR005475">
    <property type="entry name" value="Transketolase-like_Pyr-bd"/>
</dbReference>
<dbReference type="CDD" id="cd07033">
    <property type="entry name" value="TPP_PYR_DXS_TK_like"/>
    <property type="match status" value="1"/>
</dbReference>
<comment type="cofactor">
    <cofactor evidence="2">
        <name>Co(2+)</name>
        <dbReference type="ChEBI" id="CHEBI:48828"/>
    </cofactor>
</comment>
<feature type="binding site" evidence="14">
    <location>
        <position position="452"/>
    </location>
    <ligand>
        <name>thiamine diphosphate</name>
        <dbReference type="ChEBI" id="CHEBI:58937"/>
    </ligand>
</feature>
<evidence type="ECO:0000256" key="10">
    <source>
        <dbReference type="ARBA" id="ARBA00049473"/>
    </source>
</evidence>
<comment type="subunit">
    <text evidence="4 17">Homodimer.</text>
</comment>
<comment type="cofactor">
    <cofactor evidence="14">
        <name>thiamine diphosphate</name>
        <dbReference type="ChEBI" id="CHEBI:58937"/>
    </cofactor>
    <text evidence="14">Binds 1 thiamine pyrophosphate per subunit. During the reaction, the substrate forms a covalent intermediate with the cofactor.</text>
</comment>
<feature type="binding site" evidence="15">
    <location>
        <position position="203"/>
    </location>
    <ligand>
        <name>Mg(2+)</name>
        <dbReference type="ChEBI" id="CHEBI:18420"/>
    </ligand>
</feature>
<evidence type="ECO:0000256" key="7">
    <source>
        <dbReference type="ARBA" id="ARBA00022723"/>
    </source>
</evidence>
<dbReference type="EMBL" id="DSGB01000004">
    <property type="protein sequence ID" value="HER95528.1"/>
    <property type="molecule type" value="Genomic_DNA"/>
</dbReference>
<feature type="domain" description="Transketolase-like pyrimidine-binding" evidence="18">
    <location>
        <begin position="370"/>
        <end position="540"/>
    </location>
</feature>
<dbReference type="InterPro" id="IPR005478">
    <property type="entry name" value="Transketolase_bac-like"/>
</dbReference>
<feature type="binding site" evidence="15">
    <location>
        <position position="205"/>
    </location>
    <ligand>
        <name>Mg(2+)</name>
        <dbReference type="ChEBI" id="CHEBI:18420"/>
    </ligand>
</feature>
<dbReference type="NCBIfam" id="TIGR00232">
    <property type="entry name" value="tktlase_bact"/>
    <property type="match status" value="1"/>
</dbReference>
<dbReference type="EC" id="2.2.1.1" evidence="5 11"/>
<feature type="binding site" evidence="13">
    <location>
        <position position="488"/>
    </location>
    <ligand>
        <name>substrate</name>
    </ligand>
</feature>
<dbReference type="FunFam" id="3.40.50.970:FF:000003">
    <property type="entry name" value="Transketolase"/>
    <property type="match status" value="1"/>
</dbReference>
<comment type="similarity">
    <text evidence="3 17">Belongs to the transketolase family.</text>
</comment>
<comment type="cofactor">
    <cofactor evidence="1">
        <name>Ca(2+)</name>
        <dbReference type="ChEBI" id="CHEBI:29108"/>
    </cofactor>
</comment>
<feature type="binding site" evidence="14">
    <location>
        <position position="203"/>
    </location>
    <ligand>
        <name>thiamine diphosphate</name>
        <dbReference type="ChEBI" id="CHEBI:58937"/>
    </ligand>
</feature>
<evidence type="ECO:0000256" key="8">
    <source>
        <dbReference type="ARBA" id="ARBA00022842"/>
    </source>
</evidence>
<keyword evidence="8 15" id="KW-0460">Magnesium</keyword>
<proteinExistence type="inferred from homology"/>
<evidence type="ECO:0000256" key="13">
    <source>
        <dbReference type="PIRSR" id="PIRSR605478-2"/>
    </source>
</evidence>
<dbReference type="GO" id="GO:0046872">
    <property type="term" value="F:metal ion binding"/>
    <property type="evidence" value="ECO:0007669"/>
    <property type="project" value="UniProtKB-KW"/>
</dbReference>
<reference evidence="19" key="1">
    <citation type="journal article" date="2020" name="mSystems">
        <title>Genome- and Community-Level Interaction Insights into Carbon Utilization and Element Cycling Functions of Hydrothermarchaeota in Hydrothermal Sediment.</title>
        <authorList>
            <person name="Zhou Z."/>
            <person name="Liu Y."/>
            <person name="Xu W."/>
            <person name="Pan J."/>
            <person name="Luo Z.H."/>
            <person name="Li M."/>
        </authorList>
    </citation>
    <scope>NUCLEOTIDE SEQUENCE [LARGE SCALE GENOMIC DNA]</scope>
    <source>
        <strain evidence="19">SpSt-143</strain>
    </source>
</reference>
<feature type="binding site" evidence="13">
    <location>
        <position position="44"/>
    </location>
    <ligand>
        <name>substrate</name>
    </ligand>
</feature>
<dbReference type="Pfam" id="PF02779">
    <property type="entry name" value="Transket_pyr"/>
    <property type="match status" value="1"/>
</dbReference>
<feature type="binding site" evidence="14">
    <location>
        <position position="279"/>
    </location>
    <ligand>
        <name>thiamine diphosphate</name>
        <dbReference type="ChEBI" id="CHEBI:58937"/>
    </ligand>
</feature>
<evidence type="ECO:0000256" key="11">
    <source>
        <dbReference type="NCBIfam" id="TIGR00232"/>
    </source>
</evidence>
<comment type="cofactor">
    <cofactor evidence="15">
        <name>Mg(2+)</name>
        <dbReference type="ChEBI" id="CHEBI:18420"/>
    </cofactor>
    <text evidence="15">Binds 1 Mg(2+) ion per subunit. Can also utilize other divalent metal cations, such as Ca(2+), Mn(2+) and Co(2+).</text>
</comment>
<feature type="site" description="Important for catalytic activity" evidence="16">
    <location>
        <position position="44"/>
    </location>
</feature>
<dbReference type="InterPro" id="IPR005474">
    <property type="entry name" value="Transketolase_N"/>
</dbReference>
<dbReference type="Pfam" id="PF22613">
    <property type="entry name" value="Transketolase_C_1"/>
    <property type="match status" value="1"/>
</dbReference>
<evidence type="ECO:0000256" key="2">
    <source>
        <dbReference type="ARBA" id="ARBA00001941"/>
    </source>
</evidence>
<evidence type="ECO:0000256" key="9">
    <source>
        <dbReference type="ARBA" id="ARBA00023052"/>
    </source>
</evidence>
<name>A0A7V2F639_RHOMR</name>
<evidence type="ECO:0000256" key="6">
    <source>
        <dbReference type="ARBA" id="ARBA00022679"/>
    </source>
</evidence>
<comment type="catalytic activity">
    <reaction evidence="10 17">
        <text>D-sedoheptulose 7-phosphate + D-glyceraldehyde 3-phosphate = aldehydo-D-ribose 5-phosphate + D-xylulose 5-phosphate</text>
        <dbReference type="Rhea" id="RHEA:10508"/>
        <dbReference type="ChEBI" id="CHEBI:57483"/>
        <dbReference type="ChEBI" id="CHEBI:57737"/>
        <dbReference type="ChEBI" id="CHEBI:58273"/>
        <dbReference type="ChEBI" id="CHEBI:59776"/>
        <dbReference type="EC" id="2.2.1.1"/>
    </reaction>
</comment>
<comment type="cofactor">
    <cofactor evidence="17">
        <name>Mg(2+)</name>
        <dbReference type="ChEBI" id="CHEBI:18420"/>
    </cofactor>
    <cofactor evidence="17">
        <name>Ca(2+)</name>
        <dbReference type="ChEBI" id="CHEBI:29108"/>
    </cofactor>
    <cofactor evidence="17">
        <name>Mn(2+)</name>
        <dbReference type="ChEBI" id="CHEBI:29035"/>
    </cofactor>
    <cofactor evidence="17">
        <name>Co(2+)</name>
        <dbReference type="ChEBI" id="CHEBI:48828"/>
    </cofactor>
    <text evidence="17">Binds 1 Mg(2+) ion per subunit. Can also utilize other divalent metal cations, such as Ca(2+), Mn(2+) and Co(2+).</text>
</comment>
<dbReference type="InterPro" id="IPR009014">
    <property type="entry name" value="Transketo_C/PFOR_II"/>
</dbReference>
<dbReference type="Gene3D" id="3.40.50.970">
    <property type="match status" value="2"/>
</dbReference>
<feature type="binding site" evidence="13">
    <location>
        <position position="476"/>
    </location>
    <ligand>
        <name>substrate</name>
    </ligand>
</feature>
<feature type="active site" description="Proton donor" evidence="12">
    <location>
        <position position="427"/>
    </location>
</feature>
<evidence type="ECO:0000256" key="16">
    <source>
        <dbReference type="PIRSR" id="PIRSR605478-5"/>
    </source>
</evidence>
<organism evidence="19">
    <name type="scientific">Rhodothermus marinus</name>
    <name type="common">Rhodothermus obamensis</name>
    <dbReference type="NCBI Taxonomy" id="29549"/>
    <lineage>
        <taxon>Bacteria</taxon>
        <taxon>Pseudomonadati</taxon>
        <taxon>Rhodothermota</taxon>
        <taxon>Rhodothermia</taxon>
        <taxon>Rhodothermales</taxon>
        <taxon>Rhodothermaceae</taxon>
        <taxon>Rhodothermus</taxon>
    </lineage>
</organism>
<dbReference type="GO" id="GO:0009052">
    <property type="term" value="P:pentose-phosphate shunt, non-oxidative branch"/>
    <property type="evidence" value="ECO:0007669"/>
    <property type="project" value="UniProtKB-ARBA"/>
</dbReference>
<protein>
    <recommendedName>
        <fullName evidence="5 11">Transketolase</fullName>
        <ecNumber evidence="5 11">2.2.1.1</ecNumber>
    </recommendedName>
</protein>
<feature type="binding site" evidence="15">
    <location>
        <position position="173"/>
    </location>
    <ligand>
        <name>Mg(2+)</name>
        <dbReference type="ChEBI" id="CHEBI:18420"/>
    </ligand>
</feature>
<evidence type="ECO:0000256" key="3">
    <source>
        <dbReference type="ARBA" id="ARBA00007131"/>
    </source>
</evidence>
<dbReference type="SMART" id="SM00861">
    <property type="entry name" value="Transket_pyr"/>
    <property type="match status" value="1"/>
</dbReference>
<feature type="binding site" evidence="14">
    <location>
        <begin position="132"/>
        <end position="134"/>
    </location>
    <ligand>
        <name>thiamine diphosphate</name>
        <dbReference type="ChEBI" id="CHEBI:58937"/>
    </ligand>
</feature>
<keyword evidence="6 17" id="KW-0808">Transferase</keyword>
<comment type="function">
    <text evidence="17">Catalyzes the transfer of a two-carbon ketol group from a ketose donor to an aldose acceptor, via a covalent intermediate with the cofactor thiamine pyrophosphate.</text>
</comment>
<dbReference type="InterPro" id="IPR029061">
    <property type="entry name" value="THDP-binding"/>
</dbReference>
<dbReference type="CDD" id="cd02012">
    <property type="entry name" value="TPP_TK"/>
    <property type="match status" value="1"/>
</dbReference>
<gene>
    <name evidence="19" type="primary">tkt</name>
    <name evidence="19" type="ORF">ENO59_03290</name>
</gene>
<feature type="binding site" evidence="14">
    <location>
        <position position="174"/>
    </location>
    <ligand>
        <name>thiamine diphosphate</name>
        <dbReference type="ChEBI" id="CHEBI:58937"/>
    </ligand>
</feature>
<feature type="site" description="Important for catalytic activity" evidence="16">
    <location>
        <position position="279"/>
    </location>
</feature>
<evidence type="ECO:0000313" key="19">
    <source>
        <dbReference type="EMBL" id="HER95528.1"/>
    </source>
</evidence>
<dbReference type="FunFam" id="3.40.50.970:FF:000004">
    <property type="entry name" value="Transketolase"/>
    <property type="match status" value="1"/>
</dbReference>
<evidence type="ECO:0000256" key="5">
    <source>
        <dbReference type="ARBA" id="ARBA00013152"/>
    </source>
</evidence>
<dbReference type="AlphaFoldDB" id="A0A7V2F639"/>
<dbReference type="Gene3D" id="3.40.50.920">
    <property type="match status" value="1"/>
</dbReference>
<dbReference type="GO" id="GO:0004802">
    <property type="term" value="F:transketolase activity"/>
    <property type="evidence" value="ECO:0007669"/>
    <property type="project" value="UniProtKB-UniRule"/>
</dbReference>
<keyword evidence="17" id="KW-0106">Calcium</keyword>
<evidence type="ECO:0000256" key="17">
    <source>
        <dbReference type="RuleBase" id="RU004996"/>
    </source>
</evidence>
<feature type="binding site" evidence="13">
    <location>
        <position position="484"/>
    </location>
    <ligand>
        <name>substrate</name>
    </ligand>
</feature>
<dbReference type="PROSITE" id="PS00801">
    <property type="entry name" value="TRANSKETOLASE_1"/>
    <property type="match status" value="1"/>
</dbReference>
<dbReference type="InterPro" id="IPR020826">
    <property type="entry name" value="Transketolase_BS"/>
</dbReference>
<dbReference type="InterPro" id="IPR033247">
    <property type="entry name" value="Transketolase_fam"/>
</dbReference>
<dbReference type="GO" id="GO:0005829">
    <property type="term" value="C:cytosol"/>
    <property type="evidence" value="ECO:0007669"/>
    <property type="project" value="TreeGrafter"/>
</dbReference>
<evidence type="ECO:0000256" key="1">
    <source>
        <dbReference type="ARBA" id="ARBA00001913"/>
    </source>
</evidence>
<feature type="binding site" evidence="13">
    <location>
        <position position="373"/>
    </location>
    <ligand>
        <name>substrate</name>
    </ligand>
</feature>
<keyword evidence="7 15" id="KW-0479">Metal-binding</keyword>
<evidence type="ECO:0000256" key="15">
    <source>
        <dbReference type="PIRSR" id="PIRSR605478-4"/>
    </source>
</evidence>
<dbReference type="InterPro" id="IPR049557">
    <property type="entry name" value="Transketolase_CS"/>
</dbReference>
<comment type="caution">
    <text evidence="19">The sequence shown here is derived from an EMBL/GenBank/DDBJ whole genome shotgun (WGS) entry which is preliminary data.</text>
</comment>
<evidence type="ECO:0000259" key="18">
    <source>
        <dbReference type="SMART" id="SM00861"/>
    </source>
</evidence>
<dbReference type="SUPFAM" id="SSF52922">
    <property type="entry name" value="TK C-terminal domain-like"/>
    <property type="match status" value="1"/>
</dbReference>
<keyword evidence="9 14" id="KW-0786">Thiamine pyrophosphate</keyword>
<feature type="binding site" evidence="13">
    <location>
        <position position="279"/>
    </location>
    <ligand>
        <name>substrate</name>
    </ligand>
</feature>
<evidence type="ECO:0000256" key="14">
    <source>
        <dbReference type="PIRSR" id="PIRSR605478-3"/>
    </source>
</evidence>
<evidence type="ECO:0000256" key="4">
    <source>
        <dbReference type="ARBA" id="ARBA00011738"/>
    </source>
</evidence>
<evidence type="ECO:0000256" key="12">
    <source>
        <dbReference type="PIRSR" id="PIRSR605478-1"/>
    </source>
</evidence>